<evidence type="ECO:0000256" key="3">
    <source>
        <dbReference type="ARBA" id="ARBA00022452"/>
    </source>
</evidence>
<feature type="signal peptide" evidence="8">
    <location>
        <begin position="1"/>
        <end position="22"/>
    </location>
</feature>
<dbReference type="EMBL" id="JAVRHV010000001">
    <property type="protein sequence ID" value="MDT0552582.1"/>
    <property type="molecule type" value="Genomic_DNA"/>
</dbReference>
<evidence type="ECO:0000256" key="7">
    <source>
        <dbReference type="PROSITE-ProRule" id="PRU01360"/>
    </source>
</evidence>
<name>A0ABU2Y3H2_9FLAO</name>
<comment type="subcellular location">
    <subcellularLocation>
        <location evidence="1 7">Cell outer membrane</location>
        <topology evidence="1 7">Multi-pass membrane protein</topology>
    </subcellularLocation>
</comment>
<dbReference type="InterPro" id="IPR039426">
    <property type="entry name" value="TonB-dep_rcpt-like"/>
</dbReference>
<dbReference type="Pfam" id="PF13715">
    <property type="entry name" value="CarbopepD_reg_2"/>
    <property type="match status" value="1"/>
</dbReference>
<dbReference type="InterPro" id="IPR008969">
    <property type="entry name" value="CarboxyPept-like_regulatory"/>
</dbReference>
<evidence type="ECO:0000313" key="11">
    <source>
        <dbReference type="Proteomes" id="UP001252186"/>
    </source>
</evidence>
<organism evidence="10 11">
    <name type="scientific">Urechidicola vernalis</name>
    <dbReference type="NCBI Taxonomy" id="3075600"/>
    <lineage>
        <taxon>Bacteria</taxon>
        <taxon>Pseudomonadati</taxon>
        <taxon>Bacteroidota</taxon>
        <taxon>Flavobacteriia</taxon>
        <taxon>Flavobacteriales</taxon>
        <taxon>Flavobacteriaceae</taxon>
        <taxon>Urechidicola</taxon>
    </lineage>
</organism>
<sequence>MKTKFNGILTLLLALVVQIAFAQTKTISGTVSDETGPLPGVSVLVKGTNTGTETDFDGNYTIEAAEGAVLQFSFVGMASQEITVGASSTINVTMEADNVLDEVVITGLGIKREKKALGYSQQSVQGEELQKGKDVDVNNALAGKVAGVQIVGNSSTTFGNSQIKLRGETGVLYVVDGVIVYAISDINTANIADMSVLKGASATAIYGPDGRNGVIIITTKTAQSGKATFTIDQATSINQVAAVPDYQNEYGGGYSQSFNTFSYDPSQDPADWAAFDGQPYPDFWADESWGPRLDGTPVRHWDSWIPGTDTFGELRPWSPTTSDVEDFYDKAITNNTTLSFSKGGEDYNIRTSLQNIFQEGIVPNSQQKTTNFNMNVNYDLTDKLTATAIVNYQDRSTLNNPDQNYGNIGSNMNQWWQRQLNMDRLKNYEQNGQIVSWNIRGPRDARPLYWDMPYFHSYENFKNDYKNAAYGKFALNYEFNEKFSAVAEMRSTFNSYTGDDRSTTKSLLDPARYSEYASNNTKLHFFGMANYSDQFLDGDLDLDASIGGEIVNNEYKTINASTSGDLTIPEFYNLAGSANPVSASSRLSVTKTRGAFVKASVGYKGMAYLDGSLRNDWSSTAAPDDNKVTSWGLSGSFILSKILPQNDVLTFAKIRAGYANAPYFPGPYQIGQTYSTGSLYQGNGTLYIPNTQNNELLIGGTRGEFEVGGEFRLFGNRVNLDLTYFSRKDEDLPTRINLDGSTGYTGITVNSGQTTSSGIEVALSGTVIQGEDFSWDLGLNLGTLDKVVDAIYTNPDTGETIDSYDISTYTSSMRLQANVGESYGVFVARGFARHTDGSLIFTSSDNFARESNKVVGQLLPDFTGGITTTFRYKNLDLFLGFDGQSGGNYYSRTERYIDHSGISAKTAGLNDKGNPLRDPVANGGGIHIVGVLQTGTDANGVPISDGTVVDKYVDPQDHFYLGNLGNIYENNVHDASYIKLRTVKLNYNFKSDFVNSIGMEAASLGFFANNVWLIYSDLPWVDPSELEKRSGVNWAENGTLPMTSSYGLNLKLTF</sequence>
<dbReference type="Pfam" id="PF07715">
    <property type="entry name" value="Plug"/>
    <property type="match status" value="1"/>
</dbReference>
<gene>
    <name evidence="10" type="ORF">RM519_04930</name>
</gene>
<evidence type="ECO:0000256" key="6">
    <source>
        <dbReference type="ARBA" id="ARBA00023237"/>
    </source>
</evidence>
<feature type="domain" description="TonB-dependent receptor plug" evidence="9">
    <location>
        <begin position="115"/>
        <end position="214"/>
    </location>
</feature>
<dbReference type="Proteomes" id="UP001252186">
    <property type="component" value="Unassembled WGS sequence"/>
</dbReference>
<keyword evidence="3 7" id="KW-1134">Transmembrane beta strand</keyword>
<reference evidence="10 11" key="1">
    <citation type="submission" date="2023-09" db="EMBL/GenBank/DDBJ databases">
        <authorList>
            <person name="Rey-Velasco X."/>
        </authorList>
    </citation>
    <scope>NUCLEOTIDE SEQUENCE [LARGE SCALE GENOMIC DNA]</scope>
    <source>
        <strain evidence="10 11">P050</strain>
    </source>
</reference>
<dbReference type="InterPro" id="IPR023996">
    <property type="entry name" value="TonB-dep_OMP_SusC/RagA"/>
</dbReference>
<dbReference type="Gene3D" id="2.60.40.1120">
    <property type="entry name" value="Carboxypeptidase-like, regulatory domain"/>
    <property type="match status" value="1"/>
</dbReference>
<dbReference type="Gene3D" id="2.170.130.10">
    <property type="entry name" value="TonB-dependent receptor, plug domain"/>
    <property type="match status" value="1"/>
</dbReference>
<dbReference type="PROSITE" id="PS52016">
    <property type="entry name" value="TONB_DEPENDENT_REC_3"/>
    <property type="match status" value="1"/>
</dbReference>
<evidence type="ECO:0000256" key="8">
    <source>
        <dbReference type="SAM" id="SignalP"/>
    </source>
</evidence>
<dbReference type="NCBIfam" id="TIGR04056">
    <property type="entry name" value="OMP_RagA_SusC"/>
    <property type="match status" value="1"/>
</dbReference>
<comment type="caution">
    <text evidence="10">The sequence shown here is derived from an EMBL/GenBank/DDBJ whole genome shotgun (WGS) entry which is preliminary data.</text>
</comment>
<keyword evidence="4 7" id="KW-0812">Transmembrane</keyword>
<protein>
    <submittedName>
        <fullName evidence="10">SusC/RagA family TonB-linked outer membrane protein</fullName>
    </submittedName>
</protein>
<dbReference type="SUPFAM" id="SSF56935">
    <property type="entry name" value="Porins"/>
    <property type="match status" value="1"/>
</dbReference>
<accession>A0ABU2Y3H2</accession>
<keyword evidence="11" id="KW-1185">Reference proteome</keyword>
<dbReference type="InterPro" id="IPR012910">
    <property type="entry name" value="Plug_dom"/>
</dbReference>
<comment type="similarity">
    <text evidence="7">Belongs to the TonB-dependent receptor family.</text>
</comment>
<evidence type="ECO:0000259" key="9">
    <source>
        <dbReference type="Pfam" id="PF07715"/>
    </source>
</evidence>
<evidence type="ECO:0000256" key="1">
    <source>
        <dbReference type="ARBA" id="ARBA00004571"/>
    </source>
</evidence>
<feature type="chain" id="PRO_5045253180" evidence="8">
    <location>
        <begin position="23"/>
        <end position="1054"/>
    </location>
</feature>
<dbReference type="InterPro" id="IPR037066">
    <property type="entry name" value="Plug_dom_sf"/>
</dbReference>
<keyword evidence="5 7" id="KW-0472">Membrane</keyword>
<evidence type="ECO:0000256" key="5">
    <source>
        <dbReference type="ARBA" id="ARBA00023136"/>
    </source>
</evidence>
<dbReference type="InterPro" id="IPR023997">
    <property type="entry name" value="TonB-dep_OMP_SusC/RagA_CS"/>
</dbReference>
<evidence type="ECO:0000256" key="2">
    <source>
        <dbReference type="ARBA" id="ARBA00022448"/>
    </source>
</evidence>
<dbReference type="SUPFAM" id="SSF49464">
    <property type="entry name" value="Carboxypeptidase regulatory domain-like"/>
    <property type="match status" value="1"/>
</dbReference>
<keyword evidence="2 7" id="KW-0813">Transport</keyword>
<dbReference type="RefSeq" id="WP_311592462.1">
    <property type="nucleotide sequence ID" value="NZ_JAVRHV010000001.1"/>
</dbReference>
<evidence type="ECO:0000313" key="10">
    <source>
        <dbReference type="EMBL" id="MDT0552582.1"/>
    </source>
</evidence>
<dbReference type="Gene3D" id="2.40.170.20">
    <property type="entry name" value="TonB-dependent receptor, beta-barrel domain"/>
    <property type="match status" value="1"/>
</dbReference>
<proteinExistence type="inferred from homology"/>
<dbReference type="NCBIfam" id="TIGR04057">
    <property type="entry name" value="SusC_RagA_signa"/>
    <property type="match status" value="1"/>
</dbReference>
<evidence type="ECO:0000256" key="4">
    <source>
        <dbReference type="ARBA" id="ARBA00022692"/>
    </source>
</evidence>
<keyword evidence="8" id="KW-0732">Signal</keyword>
<dbReference type="InterPro" id="IPR036942">
    <property type="entry name" value="Beta-barrel_TonB_sf"/>
</dbReference>
<keyword evidence="6 7" id="KW-0998">Cell outer membrane</keyword>